<feature type="region of interest" description="Disordered" evidence="1">
    <location>
        <begin position="253"/>
        <end position="280"/>
    </location>
</feature>
<keyword evidence="3" id="KW-1185">Reference proteome</keyword>
<dbReference type="PANTHER" id="PTHR31286">
    <property type="entry name" value="GLYCINE-RICH CELL WALL STRUCTURAL PROTEIN 1.8-LIKE"/>
    <property type="match status" value="1"/>
</dbReference>
<evidence type="ECO:0008006" key="4">
    <source>
        <dbReference type="Google" id="ProtNLM"/>
    </source>
</evidence>
<evidence type="ECO:0000313" key="2">
    <source>
        <dbReference type="EMBL" id="GAA0158681.1"/>
    </source>
</evidence>
<organism evidence="2 3">
    <name type="scientific">Lithospermum erythrorhizon</name>
    <name type="common">Purple gromwell</name>
    <name type="synonym">Lithospermum officinale var. erythrorhizon</name>
    <dbReference type="NCBI Taxonomy" id="34254"/>
    <lineage>
        <taxon>Eukaryota</taxon>
        <taxon>Viridiplantae</taxon>
        <taxon>Streptophyta</taxon>
        <taxon>Embryophyta</taxon>
        <taxon>Tracheophyta</taxon>
        <taxon>Spermatophyta</taxon>
        <taxon>Magnoliopsida</taxon>
        <taxon>eudicotyledons</taxon>
        <taxon>Gunneridae</taxon>
        <taxon>Pentapetalae</taxon>
        <taxon>asterids</taxon>
        <taxon>lamiids</taxon>
        <taxon>Boraginales</taxon>
        <taxon>Boraginaceae</taxon>
        <taxon>Boraginoideae</taxon>
        <taxon>Lithospermeae</taxon>
        <taxon>Lithospermum</taxon>
    </lineage>
</organism>
<name>A0AAV3Q5L0_LITER</name>
<dbReference type="InterPro" id="IPR040256">
    <property type="entry name" value="At4g02000-like"/>
</dbReference>
<evidence type="ECO:0000313" key="3">
    <source>
        <dbReference type="Proteomes" id="UP001454036"/>
    </source>
</evidence>
<dbReference type="PANTHER" id="PTHR31286:SF99">
    <property type="entry name" value="DUF4283 DOMAIN-CONTAINING PROTEIN"/>
    <property type="match status" value="1"/>
</dbReference>
<feature type="compositionally biased region" description="Polar residues" evidence="1">
    <location>
        <begin position="155"/>
        <end position="165"/>
    </location>
</feature>
<feature type="region of interest" description="Disordered" evidence="1">
    <location>
        <begin position="145"/>
        <end position="165"/>
    </location>
</feature>
<feature type="compositionally biased region" description="Polar residues" evidence="1">
    <location>
        <begin position="258"/>
        <end position="276"/>
    </location>
</feature>
<dbReference type="AlphaFoldDB" id="A0AAV3Q5L0"/>
<proteinExistence type="predicted"/>
<evidence type="ECO:0000256" key="1">
    <source>
        <dbReference type="SAM" id="MobiDB-lite"/>
    </source>
</evidence>
<reference evidence="2 3" key="1">
    <citation type="submission" date="2024-01" db="EMBL/GenBank/DDBJ databases">
        <title>The complete chloroplast genome sequence of Lithospermum erythrorhizon: insights into the phylogenetic relationship among Boraginaceae species and the maternal lineages of purple gromwells.</title>
        <authorList>
            <person name="Okada T."/>
            <person name="Watanabe K."/>
        </authorList>
    </citation>
    <scope>NUCLEOTIDE SEQUENCE [LARGE SCALE GENOMIC DNA]</scope>
</reference>
<sequence length="442" mass="48704">MRIVRWDEAFSPTKESVFAPVWIRIEGLPLYLFDAPSLWSIANAIGKPLRIDPYYLSRINLNSARICVELNVTTPLVDSIWITFEDDASSNILEGFWVKEGEARMADKVFDRLPQPGHSVKSGVQSAVQHEVAVDLDKVGQQGGALPREEVSVASPDQEQVTRSNVEQYRVPATDGKHSNAEPLEEVAADGILVQFADCVELNGEVTADLHGAHLVDTAEQLTFQPSEPQLSMGEMGQASLVGPVLRATPKDIKISHNRSSNSELHTPSLRLPNSDTSEDNGLTIGQVHMSLRLDEDDGQKGLVVKDFLHHITALQFKINQADNAVIDRIGKSPSTSEFLKKKVVSKAYLEEAKAWRWAHGTKDELCDKSASGKQGQHCNAKHTWADLVDEEERQPHVQRNWSTTVQVAHIGEATGIVHAALKQLNGADGLRGQRLSFDDKG</sequence>
<comment type="caution">
    <text evidence="2">The sequence shown here is derived from an EMBL/GenBank/DDBJ whole genome shotgun (WGS) entry which is preliminary data.</text>
</comment>
<dbReference type="EMBL" id="BAABME010019892">
    <property type="protein sequence ID" value="GAA0158681.1"/>
    <property type="molecule type" value="Genomic_DNA"/>
</dbReference>
<accession>A0AAV3Q5L0</accession>
<dbReference type="Proteomes" id="UP001454036">
    <property type="component" value="Unassembled WGS sequence"/>
</dbReference>
<gene>
    <name evidence="2" type="ORF">LIER_38709</name>
</gene>
<protein>
    <recommendedName>
        <fullName evidence="4">DUF4283 domain-containing protein</fullName>
    </recommendedName>
</protein>